<feature type="region of interest" description="Disordered" evidence="1">
    <location>
        <begin position="398"/>
        <end position="421"/>
    </location>
</feature>
<sequence>RGGSCYEGLSGAQQLVNQADSCMDAVVCQDPTKRPTRLRYERLPNEAAVGNPSAPNQKHNAVGSLMFAYVVSTDRPRDTGAIVLGPQKRTWNTGCHVSYPTGRDNSDTGFTRAGKVSDYRGKERQLSRNPGDFKHDFRGAGRDRGGLRRNEGQFSRGRFHDRHGGQRPGHFAEEPEWFSEGPTTVTETIELGRVLEDEDGDSSVTFARKLATPPISPTDGGDRETDDVSGHQNTNPNVNQTSTARSPQSQLQDSPQSSPSGETPGSRFRYLFPKPDVNSDKKTSAINDQLLGLLKGASGQSVSSPEKHNGIWIRPESNLNSVLQVENKLRSLLLGHNLPRSTDPFQQKSGQREASTTGNSYATGPKPKILTVEEIEAQLNLSTKPPVSLPMANSQHVEIERPAEQSSTLTQTRTSVPSTSTSNLAPVLHSLAAQQQHQAMCTKQLQLHNPLVPFGILSNPMVRLPSALLVLYKHGLVFRLERSSSNRICPAPLLKLDLVTLQPQQSVESMWISPMRYAAYRTSSLCTNSPSRKSVNWHTEHVDKPAQLRSAISSFIMEELSLPKAIRRNSVLLTQDFHPIRTILHSAVTVCAVTKMGRPVNRSEMADWLEREFTDRKTNAMSASARINQLQHVDSPTTLGVSDSVHQGLLRSIGFLFYFVGSTLHPWDSQGNIGTNTSRTSIGSSVINSVLQNCMNTPLLTDFNNRPSTVLHPHTGPIINALTAPRRPIVKAQQATPISLGSPLSHVGVTNPSDTAGFDGYAQKVCEIIILREVRFHMDRRFFHFPASSHFQVPGEPLNAGDKPQLSNIFHTGGDEFCIPTPCGPHLGQPVNALTSSNNSNSGSIYLPAKLRASRPQSENSFAFFSQLVEMDRSGVSSLGCPKTSSAFNHLLSASMKAKTLEEIEH</sequence>
<proteinExistence type="predicted"/>
<dbReference type="EMBL" id="DF143185">
    <property type="protein sequence ID" value="GAA51676.1"/>
    <property type="molecule type" value="Genomic_DNA"/>
</dbReference>
<evidence type="ECO:0000313" key="2">
    <source>
        <dbReference type="EMBL" id="GAA51676.1"/>
    </source>
</evidence>
<feature type="region of interest" description="Disordered" evidence="1">
    <location>
        <begin position="97"/>
        <end position="176"/>
    </location>
</feature>
<name>G7YFE3_CLOSI</name>
<feature type="compositionally biased region" description="Basic and acidic residues" evidence="1">
    <location>
        <begin position="115"/>
        <end position="151"/>
    </location>
</feature>
<reference key="2">
    <citation type="submission" date="2011-10" db="EMBL/GenBank/DDBJ databases">
        <title>The genome and transcriptome sequence of Clonorchis sinensis provide insights into the carcinogenic liver fluke.</title>
        <authorList>
            <person name="Wang X."/>
            <person name="Huang Y."/>
            <person name="Chen W."/>
            <person name="Liu H."/>
            <person name="Guo L."/>
            <person name="Chen Y."/>
            <person name="Luo F."/>
            <person name="Zhou W."/>
            <person name="Sun J."/>
            <person name="Mao Q."/>
            <person name="Liang P."/>
            <person name="Zhou C."/>
            <person name="Tian Y."/>
            <person name="Men J."/>
            <person name="Lv X."/>
            <person name="Huang L."/>
            <person name="Zhou J."/>
            <person name="Hu Y."/>
            <person name="Li R."/>
            <person name="Zhang F."/>
            <person name="Lei H."/>
            <person name="Li X."/>
            <person name="Hu X."/>
            <person name="Liang C."/>
            <person name="Xu J."/>
            <person name="Wu Z."/>
            <person name="Yu X."/>
        </authorList>
    </citation>
    <scope>NUCLEOTIDE SEQUENCE</scope>
    <source>
        <strain>Henan</strain>
    </source>
</reference>
<protein>
    <recommendedName>
        <fullName evidence="4">Eukaryotic translation initiation factor 4E transporter</fullName>
    </recommendedName>
</protein>
<evidence type="ECO:0008006" key="4">
    <source>
        <dbReference type="Google" id="ProtNLM"/>
    </source>
</evidence>
<gene>
    <name evidence="2" type="ORF">CLF_106609</name>
</gene>
<feature type="compositionally biased region" description="Polar residues" evidence="1">
    <location>
        <begin position="404"/>
        <end position="421"/>
    </location>
</feature>
<feature type="compositionally biased region" description="Polar residues" evidence="1">
    <location>
        <begin position="339"/>
        <end position="362"/>
    </location>
</feature>
<reference evidence="2" key="1">
    <citation type="journal article" date="2011" name="Genome Biol.">
        <title>The draft genome of the carcinogenic human liver fluke Clonorchis sinensis.</title>
        <authorList>
            <person name="Wang X."/>
            <person name="Chen W."/>
            <person name="Huang Y."/>
            <person name="Sun J."/>
            <person name="Men J."/>
            <person name="Liu H."/>
            <person name="Luo F."/>
            <person name="Guo L."/>
            <person name="Lv X."/>
            <person name="Deng C."/>
            <person name="Zhou C."/>
            <person name="Fan Y."/>
            <person name="Li X."/>
            <person name="Huang L."/>
            <person name="Hu Y."/>
            <person name="Liang C."/>
            <person name="Hu X."/>
            <person name="Xu J."/>
            <person name="Yu X."/>
        </authorList>
    </citation>
    <scope>NUCLEOTIDE SEQUENCE [LARGE SCALE GENOMIC DNA]</scope>
    <source>
        <strain evidence="2">Henan</strain>
    </source>
</reference>
<feature type="compositionally biased region" description="Low complexity" evidence="1">
    <location>
        <begin position="246"/>
        <end position="260"/>
    </location>
</feature>
<feature type="non-terminal residue" evidence="2">
    <location>
        <position position="1"/>
    </location>
</feature>
<dbReference type="Proteomes" id="UP000008909">
    <property type="component" value="Unassembled WGS sequence"/>
</dbReference>
<accession>G7YFE3</accession>
<dbReference type="AlphaFoldDB" id="G7YFE3"/>
<organism evidence="2 3">
    <name type="scientific">Clonorchis sinensis</name>
    <name type="common">Chinese liver fluke</name>
    <dbReference type="NCBI Taxonomy" id="79923"/>
    <lineage>
        <taxon>Eukaryota</taxon>
        <taxon>Metazoa</taxon>
        <taxon>Spiralia</taxon>
        <taxon>Lophotrochozoa</taxon>
        <taxon>Platyhelminthes</taxon>
        <taxon>Trematoda</taxon>
        <taxon>Digenea</taxon>
        <taxon>Opisthorchiida</taxon>
        <taxon>Opisthorchiata</taxon>
        <taxon>Opisthorchiidae</taxon>
        <taxon>Clonorchis</taxon>
    </lineage>
</organism>
<feature type="compositionally biased region" description="Polar residues" evidence="1">
    <location>
        <begin position="230"/>
        <end position="245"/>
    </location>
</feature>
<feature type="region of interest" description="Disordered" evidence="1">
    <location>
        <begin position="337"/>
        <end position="366"/>
    </location>
</feature>
<keyword evidence="3" id="KW-1185">Reference proteome</keyword>
<evidence type="ECO:0000256" key="1">
    <source>
        <dbReference type="SAM" id="MobiDB-lite"/>
    </source>
</evidence>
<feature type="compositionally biased region" description="Basic and acidic residues" evidence="1">
    <location>
        <begin position="220"/>
        <end position="229"/>
    </location>
</feature>
<evidence type="ECO:0000313" key="3">
    <source>
        <dbReference type="Proteomes" id="UP000008909"/>
    </source>
</evidence>
<feature type="region of interest" description="Disordered" evidence="1">
    <location>
        <begin position="196"/>
        <end position="282"/>
    </location>
</feature>